<protein>
    <submittedName>
        <fullName evidence="2">Uncharacterized protein</fullName>
    </submittedName>
</protein>
<sequence>MKRNQWKRQSGVCLRLQQLTQDDQQPIDFLRSSIIHHFPSLTFCPFGCSCRRLVKCKNCQTASRPTINAQLAPAHASSTQSDRVELWFREDFDLT</sequence>
<reference evidence="2" key="1">
    <citation type="submission" date="2022-11" db="UniProtKB">
        <authorList>
            <consortium name="WormBaseParasite"/>
        </authorList>
    </citation>
    <scope>IDENTIFICATION</scope>
</reference>
<dbReference type="Proteomes" id="UP000887574">
    <property type="component" value="Unplaced"/>
</dbReference>
<evidence type="ECO:0000313" key="2">
    <source>
        <dbReference type="WBParaSite" id="jg14888"/>
    </source>
</evidence>
<keyword evidence="1" id="KW-1185">Reference proteome</keyword>
<dbReference type="WBParaSite" id="jg14888">
    <property type="protein sequence ID" value="jg14888"/>
    <property type="gene ID" value="jg14888"/>
</dbReference>
<organism evidence="1 2">
    <name type="scientific">Ditylenchus dipsaci</name>
    <dbReference type="NCBI Taxonomy" id="166011"/>
    <lineage>
        <taxon>Eukaryota</taxon>
        <taxon>Metazoa</taxon>
        <taxon>Ecdysozoa</taxon>
        <taxon>Nematoda</taxon>
        <taxon>Chromadorea</taxon>
        <taxon>Rhabditida</taxon>
        <taxon>Tylenchina</taxon>
        <taxon>Tylenchomorpha</taxon>
        <taxon>Sphaerularioidea</taxon>
        <taxon>Anguinidae</taxon>
        <taxon>Anguininae</taxon>
        <taxon>Ditylenchus</taxon>
    </lineage>
</organism>
<name>A0A915D1M4_9BILA</name>
<dbReference type="AlphaFoldDB" id="A0A915D1M4"/>
<proteinExistence type="predicted"/>
<evidence type="ECO:0000313" key="1">
    <source>
        <dbReference type="Proteomes" id="UP000887574"/>
    </source>
</evidence>
<accession>A0A915D1M4</accession>